<dbReference type="EMBL" id="JARPXM010000007">
    <property type="protein sequence ID" value="MDT2538209.1"/>
    <property type="molecule type" value="Genomic_DNA"/>
</dbReference>
<reference evidence="2" key="1">
    <citation type="submission" date="2023-03" db="EMBL/GenBank/DDBJ databases">
        <authorList>
            <person name="Shen W."/>
            <person name="Cai J."/>
        </authorList>
    </citation>
    <scope>NUCLEOTIDE SEQUENCE</scope>
    <source>
        <strain evidence="2">B646-2</strain>
    </source>
</reference>
<dbReference type="InterPro" id="IPR016024">
    <property type="entry name" value="ARM-type_fold"/>
</dbReference>
<dbReference type="AlphaFoldDB" id="A0AAW8SWP0"/>
<evidence type="ECO:0000313" key="2">
    <source>
        <dbReference type="EMBL" id="MDT2538209.1"/>
    </source>
</evidence>
<dbReference type="Proteomes" id="UP001249240">
    <property type="component" value="Unassembled WGS sequence"/>
</dbReference>
<accession>A0AAW8SWP0</accession>
<feature type="transmembrane region" description="Helical" evidence="1">
    <location>
        <begin position="448"/>
        <end position="467"/>
    </location>
</feature>
<evidence type="ECO:0008006" key="4">
    <source>
        <dbReference type="Google" id="ProtNLM"/>
    </source>
</evidence>
<gene>
    <name evidence="2" type="ORF">P7D78_08740</name>
</gene>
<keyword evidence="1" id="KW-0812">Transmembrane</keyword>
<feature type="transmembrane region" description="Helical" evidence="1">
    <location>
        <begin position="506"/>
        <end position="531"/>
    </location>
</feature>
<sequence>MATDLGQAYVQIVPSAKGISGAIRNQLDPEASAAGTSAGNNLASRLVTVVKGVIATAAIGKSIGAALTEGANLQQSLGGIETLFKGSADKVKKYADEAYRTSGLSANDYMENVTSFSASLLQSVGGDTEKAADVANMAMIDMSDNANKMGTNMGDIQNAYQGFAKQNYTMLDNLKLGYGGTQEEMKRLLADAEKLTGVKYDINNLSDVYNAIHAIQENLDITGTTAKEASETFSGSFAAMKAAASNVLGKMALGHDIQPSLNQLAETTSTFFVGNFIPMVMNIVKAIPGAIVTLIKASIPYVQEAFTSMFGSVGLPSAFTGLIANLKFAFGQVVANVKNMGYQVKDRLTELDDSFRNLLVSLEPVFTKLGGIISTWAVGITTVLSYAIPLAIDVFRMAFDGIVEFVVPILDKVLQIFWDLSAAVMEVVMNTVVPALQQMIDWVRANEGIMKGLGVAVTALVAGFGAFKAVTGVVAIFSKLSVAAGALKTVFLGLSNLGIKGLITVFTTLLGPVGVVAIAVGALTAAFVYLWNTNEGFKEAVIQIWTTISELLSPLISGIAEFIKTIWGAVTAWWNANQQSFLTTAQTIWNSIMTTIQSILNLVQLVIQTVLTNIQNFWNTWGSTIQNFTSAVWGAIKALITGVVNNLLSTITTIFNQISIVIQTVMGVIQGIIKAITGAIKGDWSQVWEGIKQIVSSIFEGIVATISNFMEGAKNTVSNAIETIRGVFDSLSQIDLFAAGQAIIEGFLNGLRQKYEDVKSFIGGIGDWIKDHKGPINYDKKLLIPAGNAIMDSLNNGLIDRFSNVKRTILGVAGEIQDIITNSIDTSPFTDDSLNTQLSFAAASIDAQNLSARQASGEYGGDSSVIFDNHGMMDGATFVVREEADIEKIAEALYKRQQRQDGRRGLRGSFR</sequence>
<evidence type="ECO:0000313" key="3">
    <source>
        <dbReference type="Proteomes" id="UP001249240"/>
    </source>
</evidence>
<dbReference type="RefSeq" id="WP_270717891.1">
    <property type="nucleotide sequence ID" value="NZ_JAQESB010000021.1"/>
</dbReference>
<name>A0AAW8SWP0_9ENTE</name>
<keyword evidence="1" id="KW-0472">Membrane</keyword>
<evidence type="ECO:0000256" key="1">
    <source>
        <dbReference type="SAM" id="Phobius"/>
    </source>
</evidence>
<proteinExistence type="predicted"/>
<comment type="caution">
    <text evidence="2">The sequence shown here is derived from an EMBL/GenBank/DDBJ whole genome shotgun (WGS) entry which is preliminary data.</text>
</comment>
<dbReference type="Gene3D" id="1.20.120.20">
    <property type="entry name" value="Apolipoprotein"/>
    <property type="match status" value="1"/>
</dbReference>
<protein>
    <recommendedName>
        <fullName evidence="4">Phage tail tape measure protein, TP901 family, core region</fullName>
    </recommendedName>
</protein>
<keyword evidence="1" id="KW-1133">Transmembrane helix</keyword>
<feature type="transmembrane region" description="Helical" evidence="1">
    <location>
        <begin position="473"/>
        <end position="494"/>
    </location>
</feature>
<dbReference type="SUPFAM" id="SSF48371">
    <property type="entry name" value="ARM repeat"/>
    <property type="match status" value="1"/>
</dbReference>
<organism evidence="2 3">
    <name type="scientific">Enterococcus raffinosus</name>
    <dbReference type="NCBI Taxonomy" id="71452"/>
    <lineage>
        <taxon>Bacteria</taxon>
        <taxon>Bacillati</taxon>
        <taxon>Bacillota</taxon>
        <taxon>Bacilli</taxon>
        <taxon>Lactobacillales</taxon>
        <taxon>Enterococcaceae</taxon>
        <taxon>Enterococcus</taxon>
    </lineage>
</organism>